<dbReference type="PANTHER" id="PTHR43214">
    <property type="entry name" value="TWO-COMPONENT RESPONSE REGULATOR"/>
    <property type="match status" value="1"/>
</dbReference>
<evidence type="ECO:0000259" key="4">
    <source>
        <dbReference type="PROSITE" id="PS50043"/>
    </source>
</evidence>
<dbReference type="GO" id="GO:0000160">
    <property type="term" value="P:phosphorelay signal transduction system"/>
    <property type="evidence" value="ECO:0007669"/>
    <property type="project" value="InterPro"/>
</dbReference>
<dbReference type="GO" id="GO:0003677">
    <property type="term" value="F:DNA binding"/>
    <property type="evidence" value="ECO:0007669"/>
    <property type="project" value="UniProtKB-KW"/>
</dbReference>
<dbReference type="RefSeq" id="WP_263038645.1">
    <property type="nucleotide sequence ID" value="NZ_JAOTPL010000019.1"/>
</dbReference>
<comment type="caution">
    <text evidence="6">The sequence shown here is derived from an EMBL/GenBank/DDBJ whole genome shotgun (WGS) entry which is preliminary data.</text>
</comment>
<dbReference type="GO" id="GO:0006355">
    <property type="term" value="P:regulation of DNA-templated transcription"/>
    <property type="evidence" value="ECO:0007669"/>
    <property type="project" value="InterPro"/>
</dbReference>
<feature type="domain" description="HTH luxR-type" evidence="4">
    <location>
        <begin position="145"/>
        <end position="210"/>
    </location>
</feature>
<feature type="modified residue" description="4-aspartylphosphate" evidence="3">
    <location>
        <position position="61"/>
    </location>
</feature>
<organism evidence="6 7">
    <name type="scientific">Haoranjiania flava</name>
    <dbReference type="NCBI Taxonomy" id="1856322"/>
    <lineage>
        <taxon>Bacteria</taxon>
        <taxon>Pseudomonadati</taxon>
        <taxon>Bacteroidota</taxon>
        <taxon>Chitinophagia</taxon>
        <taxon>Chitinophagales</taxon>
        <taxon>Chitinophagaceae</taxon>
        <taxon>Haoranjiania</taxon>
    </lineage>
</organism>
<protein>
    <submittedName>
        <fullName evidence="6">Response regulator transcription factor</fullName>
    </submittedName>
</protein>
<keyword evidence="7" id="KW-1185">Reference proteome</keyword>
<dbReference type="InterPro" id="IPR039420">
    <property type="entry name" value="WalR-like"/>
</dbReference>
<dbReference type="InterPro" id="IPR058245">
    <property type="entry name" value="NreC/VraR/RcsB-like_REC"/>
</dbReference>
<evidence type="ECO:0000256" key="1">
    <source>
        <dbReference type="ARBA" id="ARBA00022553"/>
    </source>
</evidence>
<name>A0AAE3LL15_9BACT</name>
<dbReference type="InterPro" id="IPR016032">
    <property type="entry name" value="Sig_transdc_resp-reg_C-effctor"/>
</dbReference>
<dbReference type="AlphaFoldDB" id="A0AAE3LL15"/>
<dbReference type="Proteomes" id="UP001209317">
    <property type="component" value="Unassembled WGS sequence"/>
</dbReference>
<dbReference type="CDD" id="cd06170">
    <property type="entry name" value="LuxR_C_like"/>
    <property type="match status" value="1"/>
</dbReference>
<dbReference type="Pfam" id="PF00196">
    <property type="entry name" value="GerE"/>
    <property type="match status" value="1"/>
</dbReference>
<reference evidence="6" key="1">
    <citation type="submission" date="2022-10" db="EMBL/GenBank/DDBJ databases">
        <authorList>
            <person name="Kim H.S."/>
            <person name="Kim J.-S."/>
            <person name="Suh M.K."/>
            <person name="Eom M.K."/>
            <person name="Lee J.-S."/>
        </authorList>
    </citation>
    <scope>NUCLEOTIDE SEQUENCE</scope>
    <source>
        <strain evidence="6">LIP-5</strain>
    </source>
</reference>
<dbReference type="Pfam" id="PF00072">
    <property type="entry name" value="Response_reg"/>
    <property type="match status" value="1"/>
</dbReference>
<dbReference type="InterPro" id="IPR000792">
    <property type="entry name" value="Tscrpt_reg_LuxR_C"/>
</dbReference>
<evidence type="ECO:0000313" key="7">
    <source>
        <dbReference type="Proteomes" id="UP001209317"/>
    </source>
</evidence>
<sequence length="212" mass="23934">MSSNLDTLINVCIIEDDEVIRQGYKTLLEEDPGYFVSGSYASFEEAYRLLKDDCPDIILLDVQLPGMRGVDAIPLIKKILPEVFILIITVYENEEIIFCALKNGASGYITKDTPFGKIKESIREIINGGGVMSANIAKQVIKSFERNLNSPLSKREIEILEQISEGKSRTRIAAQLFIDLETVKSHIKNIYSKLDVNCREDAIRIARNNKYI</sequence>
<dbReference type="SUPFAM" id="SSF52172">
    <property type="entry name" value="CheY-like"/>
    <property type="match status" value="1"/>
</dbReference>
<dbReference type="CDD" id="cd17535">
    <property type="entry name" value="REC_NarL-like"/>
    <property type="match status" value="1"/>
</dbReference>
<evidence type="ECO:0000259" key="5">
    <source>
        <dbReference type="PROSITE" id="PS50110"/>
    </source>
</evidence>
<feature type="domain" description="Response regulatory" evidence="5">
    <location>
        <begin position="10"/>
        <end position="126"/>
    </location>
</feature>
<dbReference type="SUPFAM" id="SSF46894">
    <property type="entry name" value="C-terminal effector domain of the bipartite response regulators"/>
    <property type="match status" value="1"/>
</dbReference>
<evidence type="ECO:0000256" key="3">
    <source>
        <dbReference type="PROSITE-ProRule" id="PRU00169"/>
    </source>
</evidence>
<evidence type="ECO:0000313" key="6">
    <source>
        <dbReference type="EMBL" id="MCU7695158.1"/>
    </source>
</evidence>
<dbReference type="InterPro" id="IPR001789">
    <property type="entry name" value="Sig_transdc_resp-reg_receiver"/>
</dbReference>
<keyword evidence="1 3" id="KW-0597">Phosphoprotein</keyword>
<gene>
    <name evidence="6" type="ORF">OD355_11575</name>
</gene>
<dbReference type="PROSITE" id="PS50110">
    <property type="entry name" value="RESPONSE_REGULATORY"/>
    <property type="match status" value="1"/>
</dbReference>
<evidence type="ECO:0000256" key="2">
    <source>
        <dbReference type="ARBA" id="ARBA00023125"/>
    </source>
</evidence>
<dbReference type="PANTHER" id="PTHR43214:SF43">
    <property type="entry name" value="TWO-COMPONENT RESPONSE REGULATOR"/>
    <property type="match status" value="1"/>
</dbReference>
<dbReference type="EMBL" id="JAOTPL010000019">
    <property type="protein sequence ID" value="MCU7695158.1"/>
    <property type="molecule type" value="Genomic_DNA"/>
</dbReference>
<proteinExistence type="predicted"/>
<dbReference type="PROSITE" id="PS50043">
    <property type="entry name" value="HTH_LUXR_2"/>
    <property type="match status" value="1"/>
</dbReference>
<dbReference type="InterPro" id="IPR011006">
    <property type="entry name" value="CheY-like_superfamily"/>
</dbReference>
<dbReference type="PRINTS" id="PR00038">
    <property type="entry name" value="HTHLUXR"/>
</dbReference>
<dbReference type="SMART" id="SM00421">
    <property type="entry name" value="HTH_LUXR"/>
    <property type="match status" value="1"/>
</dbReference>
<accession>A0AAE3LL15</accession>
<keyword evidence="2" id="KW-0238">DNA-binding</keyword>
<dbReference type="Gene3D" id="3.40.50.2300">
    <property type="match status" value="1"/>
</dbReference>
<dbReference type="SMART" id="SM00448">
    <property type="entry name" value="REC"/>
    <property type="match status" value="1"/>
</dbReference>